<dbReference type="SUPFAM" id="SSF55874">
    <property type="entry name" value="ATPase domain of HSP90 chaperone/DNA topoisomerase II/histidine kinase"/>
    <property type="match status" value="1"/>
</dbReference>
<evidence type="ECO:0000259" key="16">
    <source>
        <dbReference type="PROSITE" id="PS50109"/>
    </source>
</evidence>
<keyword evidence="8" id="KW-0812">Transmembrane</keyword>
<dbReference type="InterPro" id="IPR036890">
    <property type="entry name" value="HATPase_C_sf"/>
</dbReference>
<evidence type="ECO:0000313" key="18">
    <source>
        <dbReference type="EMBL" id="EXX91405.1"/>
    </source>
</evidence>
<comment type="caution">
    <text evidence="18">The sequence shown here is derived from an EMBL/GenBank/DDBJ whole genome shotgun (WGS) entry which is preliminary data.</text>
</comment>
<dbReference type="SMART" id="SM00387">
    <property type="entry name" value="HATPase_c"/>
    <property type="match status" value="1"/>
</dbReference>
<protein>
    <recommendedName>
        <fullName evidence="15">Circadian input-output histidine kinase CikA</fullName>
        <ecNumber evidence="4">2.7.13.3</ecNumber>
    </recommendedName>
</protein>
<keyword evidence="7" id="KW-0808">Transferase</keyword>
<dbReference type="Gene3D" id="1.10.287.130">
    <property type="match status" value="1"/>
</dbReference>
<evidence type="ECO:0000256" key="15">
    <source>
        <dbReference type="ARBA" id="ARBA00074306"/>
    </source>
</evidence>
<keyword evidence="12" id="KW-1133">Transmembrane helix</keyword>
<evidence type="ECO:0000313" key="19">
    <source>
        <dbReference type="Proteomes" id="UP000053750"/>
    </source>
</evidence>
<comment type="similarity">
    <text evidence="3">In the N-terminal section; belongs to the phytochrome family.</text>
</comment>
<dbReference type="CDD" id="cd00082">
    <property type="entry name" value="HisKA"/>
    <property type="match status" value="1"/>
</dbReference>
<evidence type="ECO:0000256" key="1">
    <source>
        <dbReference type="ARBA" id="ARBA00000085"/>
    </source>
</evidence>
<comment type="catalytic activity">
    <reaction evidence="1">
        <text>ATP + protein L-histidine = ADP + protein N-phospho-L-histidine.</text>
        <dbReference type="EC" id="2.7.13.3"/>
    </reaction>
</comment>
<dbReference type="InterPro" id="IPR000700">
    <property type="entry name" value="PAS-assoc_C"/>
</dbReference>
<dbReference type="Pfam" id="PF00512">
    <property type="entry name" value="HisKA"/>
    <property type="match status" value="1"/>
</dbReference>
<evidence type="ECO:0000256" key="3">
    <source>
        <dbReference type="ARBA" id="ARBA00006402"/>
    </source>
</evidence>
<keyword evidence="14" id="KW-0472">Membrane</keyword>
<evidence type="ECO:0000256" key="14">
    <source>
        <dbReference type="ARBA" id="ARBA00023136"/>
    </source>
</evidence>
<dbReference type="PRINTS" id="PR00344">
    <property type="entry name" value="BCTRLSENSOR"/>
</dbReference>
<keyword evidence="13" id="KW-0902">Two-component regulatory system</keyword>
<evidence type="ECO:0000259" key="17">
    <source>
        <dbReference type="PROSITE" id="PS50113"/>
    </source>
</evidence>
<dbReference type="PROSITE" id="PS50109">
    <property type="entry name" value="HIS_KIN"/>
    <property type="match status" value="1"/>
</dbReference>
<sequence>VRANPAAERVTGFPGALLAGETFMRLLRKRDAVCIRRGFRAALLGMSETVEFTIRHRDGRILHLSTTIVPWEAGGKVHDIYTVSKDITKRKAAELALLQAKREAEEALRVKGDFLAVMSHEIRTPLNGVLGMSDILLETELTEEQRDYVHIISKSGNALLSVMNDILDFSKLESGKMQMLARPFCLQEVLNDTVDMFMAQTMQKKLQIGQNIDPAVPGELVGDETRIRQILINLVSNAVKFTDHGSIWIEVDRAPSGQPPVAESFTALRFKVRDTGIGMTANEMSRLFQPFYQTDSTLGRVAGGTGLGLAICKNLVELMGGSIRVSSTPGVGTTFAFILPLERHVYENRFVWHRADRAGEELAK</sequence>
<evidence type="ECO:0000256" key="7">
    <source>
        <dbReference type="ARBA" id="ARBA00022679"/>
    </source>
</evidence>
<keyword evidence="6" id="KW-0597">Phosphoprotein</keyword>
<dbReference type="Proteomes" id="UP000053750">
    <property type="component" value="Unassembled WGS sequence"/>
</dbReference>
<dbReference type="InterPro" id="IPR003661">
    <property type="entry name" value="HisK_dim/P_dom"/>
</dbReference>
<dbReference type="RefSeq" id="WP_190294777.1">
    <property type="nucleotide sequence ID" value="NZ_KK082268.1"/>
</dbReference>
<dbReference type="GO" id="GO:0005524">
    <property type="term" value="F:ATP binding"/>
    <property type="evidence" value="ECO:0007669"/>
    <property type="project" value="UniProtKB-KW"/>
</dbReference>
<dbReference type="AlphaFoldDB" id="A0A9W5S3U7"/>
<dbReference type="InterPro" id="IPR035965">
    <property type="entry name" value="PAS-like_dom_sf"/>
</dbReference>
<evidence type="ECO:0000256" key="6">
    <source>
        <dbReference type="ARBA" id="ARBA00022553"/>
    </source>
</evidence>
<organism evidence="18 19">
    <name type="scientific">Paenibacillus darwinianus</name>
    <dbReference type="NCBI Taxonomy" id="1380763"/>
    <lineage>
        <taxon>Bacteria</taxon>
        <taxon>Bacillati</taxon>
        <taxon>Bacillota</taxon>
        <taxon>Bacilli</taxon>
        <taxon>Bacillales</taxon>
        <taxon>Paenibacillaceae</taxon>
        <taxon>Paenibacillus</taxon>
    </lineage>
</organism>
<keyword evidence="5" id="KW-1003">Cell membrane</keyword>
<dbReference type="GO" id="GO:0005886">
    <property type="term" value="C:plasma membrane"/>
    <property type="evidence" value="ECO:0007669"/>
    <property type="project" value="UniProtKB-SubCell"/>
</dbReference>
<dbReference type="InterPro" id="IPR036097">
    <property type="entry name" value="HisK_dim/P_sf"/>
</dbReference>
<dbReference type="InterPro" id="IPR004358">
    <property type="entry name" value="Sig_transdc_His_kin-like_C"/>
</dbReference>
<dbReference type="PANTHER" id="PTHR43047:SF64">
    <property type="entry name" value="HISTIDINE KINASE CONTAINING CHEY-HOMOLOGOUS RECEIVER DOMAIN AND PAS DOMAIN-RELATED"/>
    <property type="match status" value="1"/>
</dbReference>
<name>A0A9W5S3U7_9BACL</name>
<dbReference type="Gene3D" id="3.30.565.10">
    <property type="entry name" value="Histidine kinase-like ATPase, C-terminal domain"/>
    <property type="match status" value="1"/>
</dbReference>
<dbReference type="Gene3D" id="3.30.450.20">
    <property type="entry name" value="PAS domain"/>
    <property type="match status" value="1"/>
</dbReference>
<evidence type="ECO:0000256" key="4">
    <source>
        <dbReference type="ARBA" id="ARBA00012438"/>
    </source>
</evidence>
<dbReference type="Pfam" id="PF02518">
    <property type="entry name" value="HATPase_c"/>
    <property type="match status" value="1"/>
</dbReference>
<evidence type="ECO:0000256" key="10">
    <source>
        <dbReference type="ARBA" id="ARBA00022777"/>
    </source>
</evidence>
<feature type="non-terminal residue" evidence="18">
    <location>
        <position position="1"/>
    </location>
</feature>
<dbReference type="CDD" id="cd16922">
    <property type="entry name" value="HATPase_EvgS-ArcB-TorS-like"/>
    <property type="match status" value="1"/>
</dbReference>
<dbReference type="SUPFAM" id="SSF47384">
    <property type="entry name" value="Homodimeric domain of signal transducing histidine kinase"/>
    <property type="match status" value="1"/>
</dbReference>
<proteinExistence type="inferred from homology"/>
<dbReference type="EC" id="2.7.13.3" evidence="4"/>
<dbReference type="FunFam" id="3.30.565.10:FF:000010">
    <property type="entry name" value="Sensor histidine kinase RcsC"/>
    <property type="match status" value="1"/>
</dbReference>
<gene>
    <name evidence="18" type="ORF">BG53_11260</name>
</gene>
<dbReference type="InterPro" id="IPR005467">
    <property type="entry name" value="His_kinase_dom"/>
</dbReference>
<comment type="subcellular location">
    <subcellularLocation>
        <location evidence="2">Cell membrane</location>
        <topology evidence="2">Multi-pass membrane protein</topology>
    </subcellularLocation>
</comment>
<dbReference type="PROSITE" id="PS50113">
    <property type="entry name" value="PAC"/>
    <property type="match status" value="1"/>
</dbReference>
<evidence type="ECO:0000256" key="9">
    <source>
        <dbReference type="ARBA" id="ARBA00022741"/>
    </source>
</evidence>
<dbReference type="InterPro" id="IPR003594">
    <property type="entry name" value="HATPase_dom"/>
</dbReference>
<keyword evidence="19" id="KW-1185">Reference proteome</keyword>
<accession>A0A9W5S3U7</accession>
<dbReference type="InterPro" id="IPR000014">
    <property type="entry name" value="PAS"/>
</dbReference>
<feature type="domain" description="PAC" evidence="17">
    <location>
        <begin position="48"/>
        <end position="99"/>
    </location>
</feature>
<feature type="domain" description="Histidine kinase" evidence="16">
    <location>
        <begin position="117"/>
        <end position="343"/>
    </location>
</feature>
<reference evidence="18 19" key="1">
    <citation type="submission" date="2014-02" db="EMBL/GenBank/DDBJ databases">
        <title>Genome sequence of Paenibacillus darwinianus reveals adaptive mechanisms for survival in Antarctic soils.</title>
        <authorList>
            <person name="Dsouza M."/>
            <person name="Taylor M.W."/>
            <person name="Turner S.J."/>
            <person name="Aislabie J."/>
        </authorList>
    </citation>
    <scope>NUCLEOTIDE SEQUENCE [LARGE SCALE GENOMIC DNA]</scope>
    <source>
        <strain evidence="18 19">CE1</strain>
    </source>
</reference>
<keyword evidence="11" id="KW-0067">ATP-binding</keyword>
<dbReference type="SUPFAM" id="SSF55785">
    <property type="entry name" value="PYP-like sensor domain (PAS domain)"/>
    <property type="match status" value="1"/>
</dbReference>
<dbReference type="EMBL" id="JFHU01000031">
    <property type="protein sequence ID" value="EXX91405.1"/>
    <property type="molecule type" value="Genomic_DNA"/>
</dbReference>
<evidence type="ECO:0000256" key="5">
    <source>
        <dbReference type="ARBA" id="ARBA00022475"/>
    </source>
</evidence>
<evidence type="ECO:0000256" key="2">
    <source>
        <dbReference type="ARBA" id="ARBA00004651"/>
    </source>
</evidence>
<dbReference type="SMART" id="SM00388">
    <property type="entry name" value="HisKA"/>
    <property type="match status" value="1"/>
</dbReference>
<keyword evidence="10 18" id="KW-0418">Kinase</keyword>
<dbReference type="PANTHER" id="PTHR43047">
    <property type="entry name" value="TWO-COMPONENT HISTIDINE PROTEIN KINASE"/>
    <property type="match status" value="1"/>
</dbReference>
<evidence type="ECO:0000256" key="11">
    <source>
        <dbReference type="ARBA" id="ARBA00022840"/>
    </source>
</evidence>
<evidence type="ECO:0000256" key="13">
    <source>
        <dbReference type="ARBA" id="ARBA00023012"/>
    </source>
</evidence>
<dbReference type="CDD" id="cd00130">
    <property type="entry name" value="PAS"/>
    <property type="match status" value="1"/>
</dbReference>
<dbReference type="Pfam" id="PF08448">
    <property type="entry name" value="PAS_4"/>
    <property type="match status" value="1"/>
</dbReference>
<dbReference type="GO" id="GO:0000155">
    <property type="term" value="F:phosphorelay sensor kinase activity"/>
    <property type="evidence" value="ECO:0007669"/>
    <property type="project" value="InterPro"/>
</dbReference>
<evidence type="ECO:0000256" key="12">
    <source>
        <dbReference type="ARBA" id="ARBA00022989"/>
    </source>
</evidence>
<dbReference type="FunFam" id="1.10.287.130:FF:000003">
    <property type="entry name" value="Histidine kinase"/>
    <property type="match status" value="1"/>
</dbReference>
<dbReference type="InterPro" id="IPR013656">
    <property type="entry name" value="PAS_4"/>
</dbReference>
<evidence type="ECO:0000256" key="8">
    <source>
        <dbReference type="ARBA" id="ARBA00022692"/>
    </source>
</evidence>
<keyword evidence="9" id="KW-0547">Nucleotide-binding</keyword>
<dbReference type="NCBIfam" id="TIGR00229">
    <property type="entry name" value="sensory_box"/>
    <property type="match status" value="1"/>
</dbReference>